<dbReference type="InterPro" id="IPR038153">
    <property type="entry name" value="EvaA-like_sf"/>
</dbReference>
<keyword evidence="4" id="KW-1185">Reference proteome</keyword>
<dbReference type="EMBL" id="BJHV01000001">
    <property type="protein sequence ID" value="GDY47671.1"/>
    <property type="molecule type" value="Genomic_DNA"/>
</dbReference>
<dbReference type="InterPro" id="IPR005212">
    <property type="entry name" value="EvaA-like"/>
</dbReference>
<reference evidence="3 4" key="1">
    <citation type="journal article" date="2020" name="Int. J. Syst. Evol. Microbiol.">
        <title>Reclassification of Streptomyces castelarensis and Streptomyces sporoclivatus as later heterotypic synonyms of Streptomyces antimycoticus.</title>
        <authorList>
            <person name="Komaki H."/>
            <person name="Tamura T."/>
        </authorList>
    </citation>
    <scope>NUCLEOTIDE SEQUENCE [LARGE SCALE GENOMIC DNA]</scope>
    <source>
        <strain evidence="3 4">NBRC 12839</strain>
    </source>
</reference>
<feature type="binding site" description="from pocket A" evidence="1">
    <location>
        <position position="220"/>
    </location>
    <ligand>
        <name>dTDP-4-dehydro-6-deoxy-alpha-D-glucose</name>
        <dbReference type="ChEBI" id="CHEBI:57649"/>
        <label>1</label>
    </ligand>
</feature>
<evidence type="ECO:0000259" key="2">
    <source>
        <dbReference type="Pfam" id="PF03559"/>
    </source>
</evidence>
<feature type="domain" description="dTDP-4-dehydro-6-deoxy-alpha-D-glucopyranose 2,3-dehydratase" evidence="2">
    <location>
        <begin position="24"/>
        <end position="228"/>
    </location>
</feature>
<dbReference type="Gene3D" id="3.90.79.40">
    <property type="entry name" value="EvaA sugar 2,3-dehydratase subunit"/>
    <property type="match status" value="2"/>
</dbReference>
<feature type="binding site" description="from pocket B" evidence="1">
    <location>
        <position position="279"/>
    </location>
    <ligand>
        <name>dTDP-4-dehydro-6-deoxy-alpha-D-glucose</name>
        <dbReference type="ChEBI" id="CHEBI:57649"/>
        <label>2</label>
    </ligand>
</feature>
<dbReference type="AlphaFoldDB" id="A0A4D4KES1"/>
<proteinExistence type="predicted"/>
<protein>
    <submittedName>
        <fullName evidence="3">NDP-hexose 2,3-dehydratase</fullName>
    </submittedName>
</protein>
<dbReference type="Pfam" id="PF03559">
    <property type="entry name" value="Hexose_dehydrat"/>
    <property type="match status" value="2"/>
</dbReference>
<feature type="binding site" description="from pocket A" evidence="1">
    <location>
        <position position="52"/>
    </location>
    <ligand>
        <name>dTDP-4-dehydro-6-deoxy-alpha-D-glucose</name>
        <dbReference type="ChEBI" id="CHEBI:57649"/>
        <label>1</label>
    </ligand>
</feature>
<dbReference type="GO" id="GO:0016829">
    <property type="term" value="F:lyase activity"/>
    <property type="evidence" value="ECO:0007669"/>
    <property type="project" value="InterPro"/>
</dbReference>
<comment type="caution">
    <text evidence="3">The sequence shown here is derived from an EMBL/GenBank/DDBJ whole genome shotgun (WGS) entry which is preliminary data.</text>
</comment>
<evidence type="ECO:0000313" key="3">
    <source>
        <dbReference type="EMBL" id="GDY47671.1"/>
    </source>
</evidence>
<evidence type="ECO:0000313" key="4">
    <source>
        <dbReference type="Proteomes" id="UP000299290"/>
    </source>
</evidence>
<feature type="binding site" description="from pocket A" evidence="1">
    <location>
        <begin position="396"/>
        <end position="399"/>
    </location>
    <ligand>
        <name>dTDP-4-dehydro-6-deoxy-alpha-D-glucose</name>
        <dbReference type="ChEBI" id="CHEBI:57649"/>
        <label>1</label>
    </ligand>
</feature>
<accession>A0A4D4KES1</accession>
<dbReference type="Proteomes" id="UP000299290">
    <property type="component" value="Unassembled WGS sequence"/>
</dbReference>
<feature type="binding site" description="from pocket B" evidence="1">
    <location>
        <begin position="358"/>
        <end position="360"/>
    </location>
    <ligand>
        <name>dTDP-4-dehydro-6-deoxy-alpha-D-glucose</name>
        <dbReference type="ChEBI" id="CHEBI:57649"/>
        <label>2</label>
    </ligand>
</feature>
<feature type="binding site" description="from pocket B" evidence="1">
    <location>
        <begin position="363"/>
        <end position="364"/>
    </location>
    <ligand>
        <name>dTDP-4-dehydro-6-deoxy-alpha-D-glucose</name>
        <dbReference type="ChEBI" id="CHEBI:57649"/>
        <label>2</label>
    </ligand>
</feature>
<feature type="domain" description="dTDP-4-dehydro-6-deoxy-alpha-D-glucopyranose 2,3-dehydratase" evidence="2">
    <location>
        <begin position="251"/>
        <end position="453"/>
    </location>
</feature>
<name>A0A4D4KES1_9ACTN</name>
<feature type="binding site" description="from pocket B" evidence="1">
    <location>
        <position position="342"/>
    </location>
    <ligand>
        <name>dTDP-4-dehydro-6-deoxy-alpha-D-glucose</name>
        <dbReference type="ChEBI" id="CHEBI:57649"/>
        <label>2</label>
    </ligand>
</feature>
<feature type="binding site" description="from pocket B" evidence="1">
    <location>
        <position position="173"/>
    </location>
    <ligand>
        <name>dTDP-4-dehydro-6-deoxy-alpha-D-glucose</name>
        <dbReference type="ChEBI" id="CHEBI:57649"/>
        <label>2</label>
    </ligand>
</feature>
<dbReference type="RefSeq" id="WP_137968819.1">
    <property type="nucleotide sequence ID" value="NZ_BJHV01000001.1"/>
</dbReference>
<evidence type="ECO:0000256" key="1">
    <source>
        <dbReference type="PIRSR" id="PIRSR605212-50"/>
    </source>
</evidence>
<sequence length="458" mass="52015">MVSTLQERLVRSAATVDSSVTLLADFQRWFRERVDADESRIEIIPFEAMRGWEFAPDTHNLVHETGRFFSVEGLRVRMPGAPVEEWRQPILHQPEIGILGILVKDFDGVPHFLMQAKMEPGNHGGLQLSPTVQATRSNYTRVHKGRAVPYVEYFQQAERHRVLADVRQSEQGSWFFHKRNRNMLVEVAPETDVEVRDGFRWLTLGQLHHLLAVEDLVNMDARSVLACLPHSPLDSGETLPVLEAHSRHRDADILSWITGLRTEREVFTERIPLRETTGWHRSAHRISHESGRFFSVMAVDVTAGGREVGGWTQPMIEPHGPGVAAFLLAYADKVPHVLVQARAEPGYTDVVELAPTVQCTPRNYTHLPEGATPPFLREVVEAPADRVRFDTVLSEEGGRFFHAFNRYLVVETAMSAVPEEPSHYRWMAVRQLLDLIRHSHYVNVEARTLIACLHSLAV</sequence>
<feature type="binding site" description="from pocket A" evidence="1">
    <location>
        <begin position="135"/>
        <end position="139"/>
    </location>
    <ligand>
        <name>dTDP-4-dehydro-6-deoxy-alpha-D-glucose</name>
        <dbReference type="ChEBI" id="CHEBI:57649"/>
        <label>1</label>
    </ligand>
</feature>
<organism evidence="3 4">
    <name type="scientific">Streptomyces antimycoticus</name>
    <dbReference type="NCBI Taxonomy" id="68175"/>
    <lineage>
        <taxon>Bacteria</taxon>
        <taxon>Bacillati</taxon>
        <taxon>Actinomycetota</taxon>
        <taxon>Actinomycetes</taxon>
        <taxon>Kitasatosporales</taxon>
        <taxon>Streptomycetaceae</taxon>
        <taxon>Streptomyces</taxon>
        <taxon>Streptomyces violaceusniger group</taxon>
    </lineage>
</organism>
<gene>
    <name evidence="3" type="ORF">SANT12839_085530</name>
</gene>